<proteinExistence type="predicted"/>
<organism evidence="1 2">
    <name type="scientific">Candidatus Kapaibacterium thiocyanatum</name>
    <dbReference type="NCBI Taxonomy" id="1895771"/>
    <lineage>
        <taxon>Bacteria</taxon>
        <taxon>Pseudomonadati</taxon>
        <taxon>Candidatus Kapaibacteriota</taxon>
        <taxon>Candidatus Kapaibacteriia</taxon>
        <taxon>Candidatus Kapaibacteriales</taxon>
        <taxon>Candidatus Kapaibacteriaceae</taxon>
        <taxon>Candidatus Kapaibacterium</taxon>
    </lineage>
</organism>
<dbReference type="Proteomes" id="UP000184233">
    <property type="component" value="Unassembled WGS sequence"/>
</dbReference>
<dbReference type="AlphaFoldDB" id="A0A1M3KXS6"/>
<dbReference type="EMBL" id="MKVH01000024">
    <property type="protein sequence ID" value="OJX57029.1"/>
    <property type="molecule type" value="Genomic_DNA"/>
</dbReference>
<name>A0A1M3KXS6_9BACT</name>
<sequence>MIRRLLPLLLTTFVTVGALAQTRVAILPFRNMDGHISRNPWTTQLSDSLTKAVLAIEPAQTKFMVIPADSVEMAISELNLDPTNPQYESDIWKAVSTLGAAKVVQGNFFLQGDRVLLNVYVYDIATKMADPVNQAKNIYKSPTTYLEAIRPMAKKIHPALMQ</sequence>
<gene>
    <name evidence="1" type="ORF">BGO89_10995</name>
</gene>
<evidence type="ECO:0008006" key="3">
    <source>
        <dbReference type="Google" id="ProtNLM"/>
    </source>
</evidence>
<evidence type="ECO:0000313" key="2">
    <source>
        <dbReference type="Proteomes" id="UP000184233"/>
    </source>
</evidence>
<dbReference type="STRING" id="1895771.BGO89_10995"/>
<reference evidence="1 2" key="1">
    <citation type="submission" date="2016-09" db="EMBL/GenBank/DDBJ databases">
        <title>Genome-resolved meta-omics ties microbial dynamics to process performance in biotechnology for thiocyanate degradation.</title>
        <authorList>
            <person name="Kantor R.S."/>
            <person name="Huddy R.J."/>
            <person name="Iyer R."/>
            <person name="Thomas B.C."/>
            <person name="Brown C.T."/>
            <person name="Anantharaman K."/>
            <person name="Tringe S."/>
            <person name="Hettich R.L."/>
            <person name="Harrison S.T."/>
            <person name="Banfield J.F."/>
        </authorList>
    </citation>
    <scope>NUCLEOTIDE SEQUENCE [LARGE SCALE GENOMIC DNA]</scope>
    <source>
        <strain evidence="1">59-99</strain>
    </source>
</reference>
<evidence type="ECO:0000313" key="1">
    <source>
        <dbReference type="EMBL" id="OJX57029.1"/>
    </source>
</evidence>
<accession>A0A1M3KXS6</accession>
<protein>
    <recommendedName>
        <fullName evidence="3">TolB N-terminal domain-containing protein</fullName>
    </recommendedName>
</protein>
<comment type="caution">
    <text evidence="1">The sequence shown here is derived from an EMBL/GenBank/DDBJ whole genome shotgun (WGS) entry which is preliminary data.</text>
</comment>